<dbReference type="SUPFAM" id="SSF100950">
    <property type="entry name" value="NagB/RpiA/CoA transferase-like"/>
    <property type="match status" value="1"/>
</dbReference>
<dbReference type="GO" id="GO:0005975">
    <property type="term" value="P:carbohydrate metabolic process"/>
    <property type="evidence" value="ECO:0007669"/>
    <property type="project" value="InterPro"/>
</dbReference>
<evidence type="ECO:0000256" key="1">
    <source>
        <dbReference type="ARBA" id="ARBA00010662"/>
    </source>
</evidence>
<dbReference type="EMBL" id="UOFN01000046">
    <property type="protein sequence ID" value="VAW75094.1"/>
    <property type="molecule type" value="Genomic_DNA"/>
</dbReference>
<comment type="similarity">
    <text evidence="1">Belongs to the glucosamine/galactosamine-6-phosphate isomerase family. 6-phosphogluconolactonase subfamily.</text>
</comment>
<dbReference type="CDD" id="cd01400">
    <property type="entry name" value="6PGL"/>
    <property type="match status" value="1"/>
</dbReference>
<keyword evidence="3" id="KW-0378">Hydrolase</keyword>
<dbReference type="Gene3D" id="3.40.50.1360">
    <property type="match status" value="1"/>
</dbReference>
<dbReference type="GO" id="GO:0017057">
    <property type="term" value="F:6-phosphogluconolactonase activity"/>
    <property type="evidence" value="ECO:0007669"/>
    <property type="project" value="UniProtKB-EC"/>
</dbReference>
<proteinExistence type="inferred from homology"/>
<feature type="domain" description="Glucosamine/galactosamine-6-phosphate isomerase" evidence="2">
    <location>
        <begin position="11"/>
        <end position="211"/>
    </location>
</feature>
<dbReference type="InterPro" id="IPR039104">
    <property type="entry name" value="6PGL"/>
</dbReference>
<dbReference type="PANTHER" id="PTHR11054">
    <property type="entry name" value="6-PHOSPHOGLUCONOLACTONASE"/>
    <property type="match status" value="1"/>
</dbReference>
<dbReference type="InterPro" id="IPR006148">
    <property type="entry name" value="Glc/Gal-6P_isomerase"/>
</dbReference>
<dbReference type="Pfam" id="PF01182">
    <property type="entry name" value="Glucosamine_iso"/>
    <property type="match status" value="1"/>
</dbReference>
<reference evidence="3" key="1">
    <citation type="submission" date="2018-06" db="EMBL/GenBank/DDBJ databases">
        <authorList>
            <person name="Zhirakovskaya E."/>
        </authorList>
    </citation>
    <scope>NUCLEOTIDE SEQUENCE</scope>
</reference>
<dbReference type="EC" id="3.1.1.31" evidence="3"/>
<dbReference type="NCBIfam" id="TIGR01198">
    <property type="entry name" value="pgl"/>
    <property type="match status" value="1"/>
</dbReference>
<protein>
    <submittedName>
        <fullName evidence="3">6-phosphogluconolactonase, eukaryotic type</fullName>
        <ecNumber evidence="3">3.1.1.31</ecNumber>
    </submittedName>
</protein>
<organism evidence="3">
    <name type="scientific">hydrothermal vent metagenome</name>
    <dbReference type="NCBI Taxonomy" id="652676"/>
    <lineage>
        <taxon>unclassified sequences</taxon>
        <taxon>metagenomes</taxon>
        <taxon>ecological metagenomes</taxon>
    </lineage>
</organism>
<name>A0A3B0Z1D2_9ZZZZ</name>
<accession>A0A3B0Z1D2</accession>
<dbReference type="InterPro" id="IPR005900">
    <property type="entry name" value="6-phosphogluconolactonase_DevB"/>
</dbReference>
<dbReference type="PANTHER" id="PTHR11054:SF0">
    <property type="entry name" value="6-PHOSPHOGLUCONOLACTONASE"/>
    <property type="match status" value="1"/>
</dbReference>
<dbReference type="GO" id="GO:0006098">
    <property type="term" value="P:pentose-phosphate shunt"/>
    <property type="evidence" value="ECO:0007669"/>
    <property type="project" value="InterPro"/>
</dbReference>
<dbReference type="InterPro" id="IPR037171">
    <property type="entry name" value="NagB/RpiA_transferase-like"/>
</dbReference>
<dbReference type="AlphaFoldDB" id="A0A3B0Z1D2"/>
<evidence type="ECO:0000259" key="2">
    <source>
        <dbReference type="Pfam" id="PF01182"/>
    </source>
</evidence>
<evidence type="ECO:0000313" key="3">
    <source>
        <dbReference type="EMBL" id="VAW75094.1"/>
    </source>
</evidence>
<sequence length="226" mass="25192">MPDPVRWHCFEDADAVAGEALARILSASRRAIAARGRFSMVLAGGSTPERAYCLLKDSDTDWSRWFIWFGDERCLPVDHPDRNSVMADRAWLSHVQIPHEQIFSIPAELGPQKAAEIYESRLKSGTPFDLVLLGMGEDGHTASLFPNRAYPKDHRVVAVFDAPKPPSERVSLNYSTLCDTREMCVLVTGQAKREAVRQWKQAVELPVTRLACPAGVDVLLDETVCD</sequence>
<gene>
    <name evidence="3" type="ORF">MNBD_GAMMA15-1915</name>
</gene>